<dbReference type="CDD" id="cd08771">
    <property type="entry name" value="DLP_1"/>
    <property type="match status" value="1"/>
</dbReference>
<dbReference type="GO" id="GO:0048312">
    <property type="term" value="P:intracellular distribution of mitochondria"/>
    <property type="evidence" value="ECO:0007669"/>
    <property type="project" value="TreeGrafter"/>
</dbReference>
<evidence type="ECO:0000256" key="2">
    <source>
        <dbReference type="ARBA" id="ARBA00023134"/>
    </source>
</evidence>
<feature type="compositionally biased region" description="Polar residues" evidence="3">
    <location>
        <begin position="723"/>
        <end position="744"/>
    </location>
</feature>
<feature type="region of interest" description="Disordered" evidence="3">
    <location>
        <begin position="718"/>
        <end position="887"/>
    </location>
</feature>
<dbReference type="SUPFAM" id="SSF52540">
    <property type="entry name" value="P-loop containing nucleoside triphosphate hydrolases"/>
    <property type="match status" value="1"/>
</dbReference>
<reference evidence="6 7" key="1">
    <citation type="submission" date="2019-04" db="EMBL/GenBank/DDBJ databases">
        <title>High contiguity whole genome sequence and gene annotation resource for two Venturia nashicola isolates.</title>
        <authorList>
            <person name="Prokchorchik M."/>
            <person name="Won K."/>
            <person name="Lee Y."/>
            <person name="Choi E.D."/>
            <person name="Segonzac C."/>
            <person name="Sohn K.H."/>
        </authorList>
    </citation>
    <scope>NUCLEOTIDE SEQUENCE [LARGE SCALE GENOMIC DNA]</scope>
    <source>
        <strain evidence="6 7">PRI2</strain>
    </source>
</reference>
<dbReference type="InterPro" id="IPR022812">
    <property type="entry name" value="Dynamin"/>
</dbReference>
<dbReference type="Pfam" id="PF01031">
    <property type="entry name" value="Dynamin_M"/>
    <property type="match status" value="1"/>
</dbReference>
<accession>A0A4Z1NRS1</accession>
<dbReference type="Gene3D" id="3.40.50.300">
    <property type="entry name" value="P-loop containing nucleotide triphosphate hydrolases"/>
    <property type="match status" value="1"/>
</dbReference>
<evidence type="ECO:0000259" key="5">
    <source>
        <dbReference type="PROSITE" id="PS51718"/>
    </source>
</evidence>
<dbReference type="Proteomes" id="UP000298493">
    <property type="component" value="Unassembled WGS sequence"/>
</dbReference>
<dbReference type="STRING" id="86259.A0A4Z1NRS1"/>
<dbReference type="PANTHER" id="PTHR11566">
    <property type="entry name" value="DYNAMIN"/>
    <property type="match status" value="1"/>
</dbReference>
<comment type="caution">
    <text evidence="6">The sequence shown here is derived from an EMBL/GenBank/DDBJ whole genome shotgun (WGS) entry which is preliminary data.</text>
</comment>
<dbReference type="GO" id="GO:0016020">
    <property type="term" value="C:membrane"/>
    <property type="evidence" value="ECO:0007669"/>
    <property type="project" value="TreeGrafter"/>
</dbReference>
<evidence type="ECO:0000256" key="1">
    <source>
        <dbReference type="ARBA" id="ARBA00022741"/>
    </source>
</evidence>
<dbReference type="InterPro" id="IPR001401">
    <property type="entry name" value="Dynamin_GTPase"/>
</dbReference>
<dbReference type="GO" id="GO:0005874">
    <property type="term" value="C:microtubule"/>
    <property type="evidence" value="ECO:0007669"/>
    <property type="project" value="TreeGrafter"/>
</dbReference>
<dbReference type="OrthoDB" id="415706at2759"/>
<dbReference type="InterPro" id="IPR030381">
    <property type="entry name" value="G_DYNAMIN_dom"/>
</dbReference>
<feature type="compositionally biased region" description="Basic and acidic residues" evidence="3">
    <location>
        <begin position="864"/>
        <end position="874"/>
    </location>
</feature>
<feature type="domain" description="GED" evidence="4">
    <location>
        <begin position="624"/>
        <end position="715"/>
    </location>
</feature>
<feature type="compositionally biased region" description="Polar residues" evidence="3">
    <location>
        <begin position="802"/>
        <end position="819"/>
    </location>
</feature>
<dbReference type="Pfam" id="PF00350">
    <property type="entry name" value="Dynamin_N"/>
    <property type="match status" value="1"/>
</dbReference>
<dbReference type="InterPro" id="IPR020850">
    <property type="entry name" value="GED_dom"/>
</dbReference>
<dbReference type="GO" id="GO:0005525">
    <property type="term" value="F:GTP binding"/>
    <property type="evidence" value="ECO:0007669"/>
    <property type="project" value="InterPro"/>
</dbReference>
<feature type="region of interest" description="Disordered" evidence="3">
    <location>
        <begin position="1"/>
        <end position="34"/>
    </location>
</feature>
<feature type="domain" description="Dynamin-type G" evidence="5">
    <location>
        <begin position="62"/>
        <end position="347"/>
    </location>
</feature>
<dbReference type="InterPro" id="IPR000375">
    <property type="entry name" value="Dynamin_stalk"/>
</dbReference>
<dbReference type="GO" id="GO:0005739">
    <property type="term" value="C:mitochondrion"/>
    <property type="evidence" value="ECO:0007669"/>
    <property type="project" value="TreeGrafter"/>
</dbReference>
<name>A0A4Z1NRS1_9PEZI</name>
<proteinExistence type="predicted"/>
<evidence type="ECO:0000256" key="3">
    <source>
        <dbReference type="SAM" id="MobiDB-lite"/>
    </source>
</evidence>
<dbReference type="GO" id="GO:0008017">
    <property type="term" value="F:microtubule binding"/>
    <property type="evidence" value="ECO:0007669"/>
    <property type="project" value="TreeGrafter"/>
</dbReference>
<dbReference type="PANTHER" id="PTHR11566:SF66">
    <property type="entry name" value="INTERFERON-INDUCED GTP-BINDING PROTEIN MX"/>
    <property type="match status" value="1"/>
</dbReference>
<dbReference type="PROSITE" id="PS51388">
    <property type="entry name" value="GED"/>
    <property type="match status" value="1"/>
</dbReference>
<evidence type="ECO:0000313" key="6">
    <source>
        <dbReference type="EMBL" id="TID18802.1"/>
    </source>
</evidence>
<sequence length="887" mass="99960">MSNTYSESKSRGPASISSGMPTPDASPKQGFSSIVDSLDFGDEQKTLLDELDKLREYGVDKYIELPQLIVVGDQSSGKSSVLEAITELPFPRSSIRCTRFATQIKLRHTPDVTLRVGIIPDPKRTSAERQRLASFPSTFPPDTSFSDIMALADKYIVPDNNSSFCSKDVFSIEFTGPNKPHLTVVDLPGLIQAANNYQSQADVDSIKDLAYSYMRNPRTIILSIVSAASDLELQPVLAREARQFDPSGARTLGIITKPDKTETPEREAQFLELARNENIKFKLGWHVLRNRAPTEMDATPEQRKKTEKAFFAPPSNWSKLGPDSYGIEPLRIKLSRELVKHVLAEMPNVQREIRAKLDEVRSQLEKMGDRKDEPSEMRDELRKLMDMSGALTRTALDGQYADLYGPPFFHPTPPSPTEAIRKLRARLVIQHESFAAEMNALGHLVDITEDASPSGPAPGYSPHPRRMTRQEFIRQHVEPLLNASPGLELRMDKNPLLVYTLFRNYSQGWDGIATNHINEVQNICNDFLQEVVDFVFPPDMRDRAWAAFVEERMEQRLDGAYAEAQKLFKDRTRAAKPYDLVHEQKVLDWVAKRNQQRQQAASEAVANGSSSALNPNAFLSDFAPDNFLQKMLVYYELTRSTFISNLIVQCCERHLVDELDRLFSIIRVMELDDEAVVEICEEDPANRQVRVDLRNKRRILEAGDRICRKYMARRDLKLDPELRTSTTGASRGSDTDAANRNQPGRPTAARRQRREVPPQVLQQPQAPSYAEPQESYQSAQAPTTPASIQRAPSRATVDTHRLSANGNMSTIEDPYTSSRYESHRQAEPTTSYGRYDPRGNDSEGGYIAPPPPPRPAGQPPIPPKRPDDHEEQRRTGGGLRQVFGRKP</sequence>
<dbReference type="PROSITE" id="PS51718">
    <property type="entry name" value="G_DYNAMIN_2"/>
    <property type="match status" value="1"/>
</dbReference>
<dbReference type="AlphaFoldDB" id="A0A4Z1NRS1"/>
<protein>
    <submittedName>
        <fullName evidence="6">Interferon-regulated resistance GTP-binding protein</fullName>
    </submittedName>
</protein>
<dbReference type="FunFam" id="3.40.50.300:FF:001425">
    <property type="entry name" value="Dynamin GTPase, putative"/>
    <property type="match status" value="1"/>
</dbReference>
<feature type="compositionally biased region" description="Pro residues" evidence="3">
    <location>
        <begin position="848"/>
        <end position="863"/>
    </location>
</feature>
<gene>
    <name evidence="6" type="ORF">E6O75_ATG05923</name>
</gene>
<dbReference type="GO" id="GO:0006897">
    <property type="term" value="P:endocytosis"/>
    <property type="evidence" value="ECO:0007669"/>
    <property type="project" value="TreeGrafter"/>
</dbReference>
<organism evidence="6 7">
    <name type="scientific">Venturia nashicola</name>
    <dbReference type="NCBI Taxonomy" id="86259"/>
    <lineage>
        <taxon>Eukaryota</taxon>
        <taxon>Fungi</taxon>
        <taxon>Dikarya</taxon>
        <taxon>Ascomycota</taxon>
        <taxon>Pezizomycotina</taxon>
        <taxon>Dothideomycetes</taxon>
        <taxon>Pleosporomycetidae</taxon>
        <taxon>Venturiales</taxon>
        <taxon>Venturiaceae</taxon>
        <taxon>Venturia</taxon>
    </lineage>
</organism>
<dbReference type="GO" id="GO:0003924">
    <property type="term" value="F:GTPase activity"/>
    <property type="evidence" value="ECO:0007669"/>
    <property type="project" value="InterPro"/>
</dbReference>
<feature type="compositionally biased region" description="Polar residues" evidence="3">
    <location>
        <begin position="774"/>
        <end position="787"/>
    </location>
</feature>
<evidence type="ECO:0000259" key="4">
    <source>
        <dbReference type="PROSITE" id="PS51388"/>
    </source>
</evidence>
<dbReference type="InterPro" id="IPR027417">
    <property type="entry name" value="P-loop_NTPase"/>
</dbReference>
<dbReference type="InterPro" id="IPR045063">
    <property type="entry name" value="Dynamin_N"/>
</dbReference>
<evidence type="ECO:0000313" key="7">
    <source>
        <dbReference type="Proteomes" id="UP000298493"/>
    </source>
</evidence>
<dbReference type="GO" id="GO:0000266">
    <property type="term" value="P:mitochondrial fission"/>
    <property type="evidence" value="ECO:0007669"/>
    <property type="project" value="TreeGrafter"/>
</dbReference>
<dbReference type="PRINTS" id="PR00195">
    <property type="entry name" value="DYNAMIN"/>
</dbReference>
<dbReference type="GO" id="GO:0016559">
    <property type="term" value="P:peroxisome fission"/>
    <property type="evidence" value="ECO:0007669"/>
    <property type="project" value="TreeGrafter"/>
</dbReference>
<keyword evidence="2" id="KW-0342">GTP-binding</keyword>
<feature type="compositionally biased region" description="Low complexity" evidence="3">
    <location>
        <begin position="757"/>
        <end position="767"/>
    </location>
</feature>
<dbReference type="EMBL" id="SNSC02000013">
    <property type="protein sequence ID" value="TID18802.1"/>
    <property type="molecule type" value="Genomic_DNA"/>
</dbReference>
<keyword evidence="1" id="KW-0547">Nucleotide-binding</keyword>
<dbReference type="SMART" id="SM00053">
    <property type="entry name" value="DYNc"/>
    <property type="match status" value="1"/>
</dbReference>
<keyword evidence="7" id="KW-1185">Reference proteome</keyword>